<evidence type="ECO:0000259" key="4">
    <source>
        <dbReference type="PROSITE" id="PS50250"/>
    </source>
</evidence>
<dbReference type="Pfam" id="PF01399">
    <property type="entry name" value="PCI"/>
    <property type="match status" value="1"/>
</dbReference>
<evidence type="ECO:0000313" key="5">
    <source>
        <dbReference type="EMBL" id="KAH7285509.1"/>
    </source>
</evidence>
<dbReference type="Proteomes" id="UP000825935">
    <property type="component" value="Chromosome 33"/>
</dbReference>
<evidence type="ECO:0000313" key="6">
    <source>
        <dbReference type="Proteomes" id="UP000825935"/>
    </source>
</evidence>
<name>A0A8T2QNH5_CERRI</name>
<feature type="coiled-coil region" evidence="3">
    <location>
        <begin position="199"/>
        <end position="226"/>
    </location>
</feature>
<protein>
    <recommendedName>
        <fullName evidence="4">PCI domain-containing protein</fullName>
    </recommendedName>
</protein>
<dbReference type="InterPro" id="IPR045237">
    <property type="entry name" value="COPS7/eIF3m"/>
</dbReference>
<evidence type="ECO:0000256" key="3">
    <source>
        <dbReference type="SAM" id="Coils"/>
    </source>
</evidence>
<reference evidence="5" key="1">
    <citation type="submission" date="2021-08" db="EMBL/GenBank/DDBJ databases">
        <title>WGS assembly of Ceratopteris richardii.</title>
        <authorList>
            <person name="Marchant D.B."/>
            <person name="Chen G."/>
            <person name="Jenkins J."/>
            <person name="Shu S."/>
            <person name="Leebens-Mack J."/>
            <person name="Grimwood J."/>
            <person name="Schmutz J."/>
            <person name="Soltis P."/>
            <person name="Soltis D."/>
            <person name="Chen Z.-H."/>
        </authorList>
    </citation>
    <scope>NUCLEOTIDE SEQUENCE</scope>
    <source>
        <strain evidence="5">Whitten #5841</strain>
        <tissue evidence="5">Leaf</tissue>
    </source>
</reference>
<dbReference type="PROSITE" id="PS50250">
    <property type="entry name" value="PCI"/>
    <property type="match status" value="1"/>
</dbReference>
<dbReference type="InterPro" id="IPR000717">
    <property type="entry name" value="PCI_dom"/>
</dbReference>
<dbReference type="PANTHER" id="PTHR15350">
    <property type="entry name" value="COP9 SIGNALOSOME COMPLEX SUBUNIT 7/DENDRITIC CELL PROTEIN GA17"/>
    <property type="match status" value="1"/>
</dbReference>
<comment type="caution">
    <text evidence="5">The sequence shown here is derived from an EMBL/GenBank/DDBJ whole genome shotgun (WGS) entry which is preliminary data.</text>
</comment>
<comment type="similarity">
    <text evidence="1">Belongs to the CSN7/EIF3M family. CSN7 subfamily.</text>
</comment>
<dbReference type="AlphaFoldDB" id="A0A8T2QNH5"/>
<sequence length="258" mass="29651">MEIEQRQSELVEQFVALAKTARGRAAAELIVHATSHRSLFAFAELLSMPHIIELQGTEHANFLDLLRLFAHGTWTDYKKNASQLPTLGIDQELKLKQLTVLTLAETMKVLPYDLLMKQLDISNVRQLEDMLINDCMYAGIVKGKLDQRRRCFEVQFAAGRDLRPGQLEAMIQTLANCLSTSDNLLLTIEEKIKWADSMNELNLKHKKEIEDKAEELRKNMKAEMEIRGTQDLSFGDDGALVMDFEEDRVRPKRYAMRR</sequence>
<dbReference type="SMART" id="SM00088">
    <property type="entry name" value="PINT"/>
    <property type="match status" value="1"/>
</dbReference>
<dbReference type="OrthoDB" id="10265275at2759"/>
<dbReference type="Pfam" id="PF22061">
    <property type="entry name" value="CSN7_HB_subdom"/>
    <property type="match status" value="1"/>
</dbReference>
<evidence type="ECO:0000256" key="1">
    <source>
        <dbReference type="ARBA" id="ARBA00008482"/>
    </source>
</evidence>
<dbReference type="PANTHER" id="PTHR15350:SF5">
    <property type="entry name" value="COP9 SIGNALOSOME COMPLEX SUBUNIT 7"/>
    <property type="match status" value="1"/>
</dbReference>
<organism evidence="5 6">
    <name type="scientific">Ceratopteris richardii</name>
    <name type="common">Triangle waterfern</name>
    <dbReference type="NCBI Taxonomy" id="49495"/>
    <lineage>
        <taxon>Eukaryota</taxon>
        <taxon>Viridiplantae</taxon>
        <taxon>Streptophyta</taxon>
        <taxon>Embryophyta</taxon>
        <taxon>Tracheophyta</taxon>
        <taxon>Polypodiopsida</taxon>
        <taxon>Polypodiidae</taxon>
        <taxon>Polypodiales</taxon>
        <taxon>Pteridineae</taxon>
        <taxon>Pteridaceae</taxon>
        <taxon>Parkerioideae</taxon>
        <taxon>Ceratopteris</taxon>
    </lineage>
</organism>
<feature type="domain" description="PCI" evidence="4">
    <location>
        <begin position="1"/>
        <end position="159"/>
    </location>
</feature>
<dbReference type="GO" id="GO:0008180">
    <property type="term" value="C:COP9 signalosome"/>
    <property type="evidence" value="ECO:0007669"/>
    <property type="project" value="UniProtKB-KW"/>
</dbReference>
<dbReference type="EMBL" id="CM035438">
    <property type="protein sequence ID" value="KAH7285509.1"/>
    <property type="molecule type" value="Genomic_DNA"/>
</dbReference>
<accession>A0A8T2QNH5</accession>
<gene>
    <name evidence="5" type="ORF">KP509_33G031300</name>
</gene>
<evidence type="ECO:0000256" key="2">
    <source>
        <dbReference type="ARBA" id="ARBA00022790"/>
    </source>
</evidence>
<keyword evidence="6" id="KW-1185">Reference proteome</keyword>
<keyword evidence="3" id="KW-0175">Coiled coil</keyword>
<proteinExistence type="inferred from homology"/>
<keyword evidence="2" id="KW-0736">Signalosome</keyword>
<dbReference type="OMA" id="GTYKQFR"/>